<proteinExistence type="inferred from homology"/>
<comment type="similarity">
    <text evidence="6">Belongs to the ABC-4 integral membrane protein family.</text>
</comment>
<feature type="domain" description="ABC3 transporter permease C-terminal" evidence="8">
    <location>
        <begin position="778"/>
        <end position="894"/>
    </location>
</feature>
<feature type="transmembrane region" description="Helical" evidence="7">
    <location>
        <begin position="768"/>
        <end position="792"/>
    </location>
</feature>
<evidence type="ECO:0000256" key="3">
    <source>
        <dbReference type="ARBA" id="ARBA00022692"/>
    </source>
</evidence>
<keyword evidence="2" id="KW-1003">Cell membrane</keyword>
<dbReference type="Pfam" id="PF02687">
    <property type="entry name" value="FtsX"/>
    <property type="match status" value="2"/>
</dbReference>
<feature type="transmembrane region" description="Helical" evidence="7">
    <location>
        <begin position="450"/>
        <end position="470"/>
    </location>
</feature>
<dbReference type="GO" id="GO:0005886">
    <property type="term" value="C:plasma membrane"/>
    <property type="evidence" value="ECO:0007669"/>
    <property type="project" value="UniProtKB-SubCell"/>
</dbReference>
<name>A0AB35U6M0_9FIRM</name>
<keyword evidence="10" id="KW-1185">Reference proteome</keyword>
<evidence type="ECO:0000256" key="1">
    <source>
        <dbReference type="ARBA" id="ARBA00004651"/>
    </source>
</evidence>
<evidence type="ECO:0000259" key="8">
    <source>
        <dbReference type="Pfam" id="PF02687"/>
    </source>
</evidence>
<keyword evidence="5 7" id="KW-0472">Membrane</keyword>
<dbReference type="EMBL" id="JALBUR010000002">
    <property type="protein sequence ID" value="MDX8418845.1"/>
    <property type="molecule type" value="Genomic_DNA"/>
</dbReference>
<evidence type="ECO:0000313" key="10">
    <source>
        <dbReference type="Proteomes" id="UP001286174"/>
    </source>
</evidence>
<evidence type="ECO:0000256" key="2">
    <source>
        <dbReference type="ARBA" id="ARBA00022475"/>
    </source>
</evidence>
<evidence type="ECO:0000256" key="5">
    <source>
        <dbReference type="ARBA" id="ARBA00023136"/>
    </source>
</evidence>
<protein>
    <submittedName>
        <fullName evidence="9">ABC transporter permease</fullName>
    </submittedName>
</protein>
<feature type="transmembrane region" description="Helical" evidence="7">
    <location>
        <begin position="369"/>
        <end position="391"/>
    </location>
</feature>
<dbReference type="PANTHER" id="PTHR30572">
    <property type="entry name" value="MEMBRANE COMPONENT OF TRANSPORTER-RELATED"/>
    <property type="match status" value="1"/>
</dbReference>
<feature type="transmembrane region" description="Helical" evidence="7">
    <location>
        <begin position="21"/>
        <end position="47"/>
    </location>
</feature>
<dbReference type="PANTHER" id="PTHR30572:SF4">
    <property type="entry name" value="ABC TRANSPORTER PERMEASE YTRF"/>
    <property type="match status" value="1"/>
</dbReference>
<dbReference type="Proteomes" id="UP001286174">
    <property type="component" value="Unassembled WGS sequence"/>
</dbReference>
<keyword evidence="4 7" id="KW-1133">Transmembrane helix</keyword>
<organism evidence="9 10">
    <name type="scientific">Grylomicrobium aquisgranensis</name>
    <dbReference type="NCBI Taxonomy" id="2926318"/>
    <lineage>
        <taxon>Bacteria</taxon>
        <taxon>Bacillati</taxon>
        <taxon>Bacillota</taxon>
        <taxon>Erysipelotrichia</taxon>
        <taxon>Erysipelotrichales</taxon>
        <taxon>Erysipelotrichaceae</taxon>
        <taxon>Grylomicrobium</taxon>
    </lineage>
</organism>
<feature type="transmembrane region" description="Helical" evidence="7">
    <location>
        <begin position="862"/>
        <end position="885"/>
    </location>
</feature>
<feature type="domain" description="ABC3 transporter permease C-terminal" evidence="8">
    <location>
        <begin position="275"/>
        <end position="401"/>
    </location>
</feature>
<evidence type="ECO:0000256" key="7">
    <source>
        <dbReference type="SAM" id="Phobius"/>
    </source>
</evidence>
<accession>A0AB35U6M0</accession>
<dbReference type="InterPro" id="IPR050250">
    <property type="entry name" value="Macrolide_Exporter_MacB"/>
</dbReference>
<feature type="transmembrane region" description="Helical" evidence="7">
    <location>
        <begin position="271"/>
        <end position="292"/>
    </location>
</feature>
<comment type="caution">
    <text evidence="9">The sequence shown here is derived from an EMBL/GenBank/DDBJ whole genome shotgun (WGS) entry which is preliminary data.</text>
</comment>
<feature type="transmembrane region" description="Helical" evidence="7">
    <location>
        <begin position="320"/>
        <end position="349"/>
    </location>
</feature>
<reference evidence="9 10" key="1">
    <citation type="submission" date="2022-03" db="EMBL/GenBank/DDBJ databases">
        <title>Novel taxa within the pig intestine.</title>
        <authorList>
            <person name="Wylensek D."/>
            <person name="Bishof K."/>
            <person name="Afrizal A."/>
            <person name="Clavel T."/>
        </authorList>
    </citation>
    <scope>NUCLEOTIDE SEQUENCE [LARGE SCALE GENOMIC DNA]</scope>
    <source>
        <strain evidence="9 10">CLA-KB-P133</strain>
    </source>
</reference>
<dbReference type="GO" id="GO:0022857">
    <property type="term" value="F:transmembrane transporter activity"/>
    <property type="evidence" value="ECO:0007669"/>
    <property type="project" value="TreeGrafter"/>
</dbReference>
<sequence length="904" mass="100166">MNIFARYAARTMKKNHTRTRITWIGMILSMALFTAVIEGAFSCVQWLKNSVREQDGSFEAVYHAQDPDSAKMVADDKEVREALMMQINGWAKIPSANDYKPYLLIESGDLNSSLLKVKLTSGHLPENENEIILPENMKSYMADPYDIGESLTVDVGTRTGNGKVMSDLDILDYGKEEIVDAAAKTYTVTGYYERLSTEAESLSCPGFTVFTKGGDAIGVNVYVTLKNIRHLKSFMQRVPDESMLRLHSDLTRFDEPALGGVSDGLLAVIRGLAAILLALVMVGSVSLIYNAFTISVSERQKEYGLLKSIGASRGQIRSTVLFEALMTGVAGIIPGIAVGLLGTGITLHLMSGTLTALRSGSTAPLHLIISWKGLLLASAICMATVLTAAWIPAHRAIRATPMDAIRQKDDIRIRKKSLRTPRYIKKLFGLEGVLTSRNFQRSRKRFRTTILSLSVSVVLFVSASSFSLYLHKIMQLEYSTNPYDIMVQMVSNSPVIDASSVNEVYDSMKSCGDVTSGMYYSAASPYQLLIDPSLLTAEALQLTDSKGSLIPLHSSQFIFVDDDSFRQMLRDNGLTETEYFHTDQPLGLFYNTELAVNEDGKTKEIQVVRSSRDFTVYNRAIRQMEGMIYGGSDTINGEEYILYYDDDYIQSMQEEGKSLDPVRAKKILADQVQILIPFRIGAVISSSEIYESIGYRTSGIIYPMSMLDAVAQMNQADSQYASSNNVWMQFAAKDHASTAKIMTDAANEMSSSLTVTDMTASKQQEESFVFMISALSYAFITLIALIATANIFNTISTNLQLRRKEFAMLRSVGMTMKSFRKMLYEECLLYGLRSLIISIPVSVLVTYGIYLSVRNKLDFGFILPWKAILIAVIAIFASVGAAMLYGGRKLAKENLVEALRNENA</sequence>
<comment type="subcellular location">
    <subcellularLocation>
        <location evidence="1">Cell membrane</location>
        <topology evidence="1">Multi-pass membrane protein</topology>
    </subcellularLocation>
</comment>
<keyword evidence="3 7" id="KW-0812">Transmembrane</keyword>
<dbReference type="AlphaFoldDB" id="A0AB35U6M0"/>
<evidence type="ECO:0000256" key="4">
    <source>
        <dbReference type="ARBA" id="ARBA00022989"/>
    </source>
</evidence>
<gene>
    <name evidence="9" type="ORF">MOZ60_01905</name>
</gene>
<evidence type="ECO:0000256" key="6">
    <source>
        <dbReference type="ARBA" id="ARBA00038076"/>
    </source>
</evidence>
<dbReference type="InterPro" id="IPR003838">
    <property type="entry name" value="ABC3_permease_C"/>
</dbReference>
<evidence type="ECO:0000313" key="9">
    <source>
        <dbReference type="EMBL" id="MDX8418845.1"/>
    </source>
</evidence>
<dbReference type="RefSeq" id="WP_370595439.1">
    <property type="nucleotide sequence ID" value="NZ_JALBUR010000002.1"/>
</dbReference>
<feature type="transmembrane region" description="Helical" evidence="7">
    <location>
        <begin position="827"/>
        <end position="850"/>
    </location>
</feature>